<dbReference type="EMBL" id="ABFEVW030000001">
    <property type="protein sequence ID" value="EMN1070002.1"/>
    <property type="molecule type" value="Genomic_DNA"/>
</dbReference>
<accession>A0A241ZDK7</accession>
<evidence type="ECO:0000313" key="9">
    <source>
        <dbReference type="Proteomes" id="UP000439424"/>
    </source>
</evidence>
<dbReference type="InterPro" id="IPR046532">
    <property type="entry name" value="DUF6597"/>
</dbReference>
<comment type="caution">
    <text evidence="7">The sequence shown here is derived from an EMBL/GenBank/DDBJ whole genome shotgun (WGS) entry which is preliminary data.</text>
</comment>
<evidence type="ECO:0000313" key="6">
    <source>
        <dbReference type="EMBL" id="MVM91102.1"/>
    </source>
</evidence>
<dbReference type="SUPFAM" id="SSF46689">
    <property type="entry name" value="Homeodomain-like"/>
    <property type="match status" value="1"/>
</dbReference>
<evidence type="ECO:0000259" key="4">
    <source>
        <dbReference type="PROSITE" id="PS01124"/>
    </source>
</evidence>
<reference evidence="7 8" key="1">
    <citation type="submission" date="2017-05" db="EMBL/GenBank/DDBJ databases">
        <authorList>
            <person name="Song R."/>
            <person name="Chenine A.L."/>
            <person name="Ruprecht R.M."/>
        </authorList>
    </citation>
    <scope>NUCLEOTIDE SEQUENCE [LARGE SCALE GENOMIC DNA]</scope>
    <source>
        <strain evidence="7 8">PR350</strain>
    </source>
</reference>
<evidence type="ECO:0000313" key="5">
    <source>
        <dbReference type="EMBL" id="EKU3566905.1"/>
    </source>
</evidence>
<proteinExistence type="predicted"/>
<organism evidence="7 8">
    <name type="scientific">Acinetobacter baumannii</name>
    <dbReference type="NCBI Taxonomy" id="470"/>
    <lineage>
        <taxon>Bacteria</taxon>
        <taxon>Pseudomonadati</taxon>
        <taxon>Pseudomonadota</taxon>
        <taxon>Gammaproteobacteria</taxon>
        <taxon>Moraxellales</taxon>
        <taxon>Moraxellaceae</taxon>
        <taxon>Acinetobacter</taxon>
        <taxon>Acinetobacter calcoaceticus/baumannii complex</taxon>
    </lineage>
</organism>
<dbReference type="InterPro" id="IPR050204">
    <property type="entry name" value="AraC_XylS_family_regulators"/>
</dbReference>
<dbReference type="EMBL" id="WPIP01000031">
    <property type="protein sequence ID" value="MVM91102.1"/>
    <property type="molecule type" value="Genomic_DNA"/>
</dbReference>
<keyword evidence="1" id="KW-0805">Transcription regulation</keyword>
<gene>
    <name evidence="7" type="ORF">B9X95_11110</name>
    <name evidence="6" type="ORF">GNY86_06175</name>
    <name evidence="5" type="ORF">MKP18_000261</name>
</gene>
<dbReference type="InterPro" id="IPR018060">
    <property type="entry name" value="HTH_AraC"/>
</dbReference>
<evidence type="ECO:0000256" key="1">
    <source>
        <dbReference type="ARBA" id="ARBA00023015"/>
    </source>
</evidence>
<evidence type="ECO:0000313" key="7">
    <source>
        <dbReference type="EMBL" id="OTM85903.1"/>
    </source>
</evidence>
<dbReference type="Pfam" id="PF20240">
    <property type="entry name" value="DUF6597"/>
    <property type="match status" value="1"/>
</dbReference>
<reference evidence="6 9" key="2">
    <citation type="submission" date="2019-11" db="EMBL/GenBank/DDBJ databases">
        <title>Multidrug-resistant Acinetobacter baumannii moving toward extensively drug-resistant over fifteen years in South of Brazil.</title>
        <authorList>
            <person name="Fedrigo N.H."/>
            <person name="Cerdeira L."/>
            <person name="Fuga B."/>
            <person name="Marini P.V.B."/>
            <person name="Shinohara D.R."/>
            <person name="Carrara-Marroni F.E."/>
            <person name="Lincopan N."/>
            <person name="Tognim M.C.B."/>
        </authorList>
    </citation>
    <scope>NUCLEOTIDE SEQUENCE [LARGE SCALE GENOMIC DNA]</scope>
    <source>
        <strain evidence="6 9">Ac576</strain>
    </source>
</reference>
<keyword evidence="2" id="KW-0238">DNA-binding</keyword>
<dbReference type="EMBL" id="NGEL01000122">
    <property type="protein sequence ID" value="OTM85903.1"/>
    <property type="molecule type" value="Genomic_DNA"/>
</dbReference>
<dbReference type="Pfam" id="PF12833">
    <property type="entry name" value="HTH_18"/>
    <property type="match status" value="1"/>
</dbReference>
<evidence type="ECO:0000313" key="8">
    <source>
        <dbReference type="Proteomes" id="UP000194699"/>
    </source>
</evidence>
<dbReference type="Gene3D" id="1.10.10.60">
    <property type="entry name" value="Homeodomain-like"/>
    <property type="match status" value="1"/>
</dbReference>
<reference evidence="5" key="3">
    <citation type="submission" date="2023-06" db="EMBL/GenBank/DDBJ databases">
        <authorList>
            <consortium name="Clinical and Environmental Microbiology Branch: Whole genome sequencing antimicrobial resistance pathogens in the healthcare setting"/>
        </authorList>
    </citation>
    <scope>NUCLEOTIDE SEQUENCE</scope>
    <source>
        <strain evidence="5">2021GN-00227</strain>
    </source>
</reference>
<dbReference type="PANTHER" id="PTHR46796">
    <property type="entry name" value="HTH-TYPE TRANSCRIPTIONAL ACTIVATOR RHAS-RELATED"/>
    <property type="match status" value="1"/>
</dbReference>
<dbReference type="RefSeq" id="WP_000367644.1">
    <property type="nucleotide sequence ID" value="NZ_CABMHL010000001.1"/>
</dbReference>
<dbReference type="InterPro" id="IPR009057">
    <property type="entry name" value="Homeodomain-like_sf"/>
</dbReference>
<dbReference type="PROSITE" id="PS01124">
    <property type="entry name" value="HTH_ARAC_FAMILY_2"/>
    <property type="match status" value="1"/>
</dbReference>
<dbReference type="GO" id="GO:0003700">
    <property type="term" value="F:DNA-binding transcription factor activity"/>
    <property type="evidence" value="ECO:0007669"/>
    <property type="project" value="InterPro"/>
</dbReference>
<keyword evidence="3" id="KW-0804">Transcription</keyword>
<sequence length="269" mass="31261">MDMSSCTKAGEQLARFYCEQPFFKKRIHSYQRCDAFSHIISEFYRLDISNIEYPVLAVPDGCIDILFECSPQQPQARICGSTLNSQVVPLKENTPYFGIRFLPGIIPNFIEVSSEEILNQCLNFNELVSNKNWLIEKISSEGSIDQQINLFLNTFSERLSRKFSTTTQEVLHFIITQNNEIKIKDLERLTGYCSRHIQRMFKHDVGMSIKTFACIIRFQSAIQAMNTSKSLKLSDLTYDLGYNDQAHFHKEFKKFSQMSPSDFIKYFKN</sequence>
<protein>
    <submittedName>
        <fullName evidence="7">AraC family transcriptional regulator</fullName>
    </submittedName>
    <submittedName>
        <fullName evidence="6">Helix-turn-helix domain-containing protein</fullName>
    </submittedName>
</protein>
<dbReference type="GO" id="GO:0043565">
    <property type="term" value="F:sequence-specific DNA binding"/>
    <property type="evidence" value="ECO:0007669"/>
    <property type="project" value="InterPro"/>
</dbReference>
<dbReference type="Proteomes" id="UP000439424">
    <property type="component" value="Unassembled WGS sequence"/>
</dbReference>
<evidence type="ECO:0000256" key="2">
    <source>
        <dbReference type="ARBA" id="ARBA00023125"/>
    </source>
</evidence>
<dbReference type="PANTHER" id="PTHR46796:SF13">
    <property type="entry name" value="HTH-TYPE TRANSCRIPTIONAL ACTIVATOR RHAS"/>
    <property type="match status" value="1"/>
</dbReference>
<dbReference type="AlphaFoldDB" id="A0A241ZDK7"/>
<feature type="domain" description="HTH araC/xylS-type" evidence="4">
    <location>
        <begin position="168"/>
        <end position="266"/>
    </location>
</feature>
<dbReference type="SMART" id="SM00342">
    <property type="entry name" value="HTH_ARAC"/>
    <property type="match status" value="1"/>
</dbReference>
<dbReference type="EMBL" id="ABFEVW020000001">
    <property type="protein sequence ID" value="EKU3566905.1"/>
    <property type="molecule type" value="Genomic_DNA"/>
</dbReference>
<evidence type="ECO:0000256" key="3">
    <source>
        <dbReference type="ARBA" id="ARBA00023163"/>
    </source>
</evidence>
<name>A0A241ZDK7_ACIBA</name>
<dbReference type="Proteomes" id="UP000194699">
    <property type="component" value="Unassembled WGS sequence"/>
</dbReference>